<sequence length="351" mass="39511">MDLGQTATILHKPDVVPAMEAIRIASYHRRDFDLAVVRTHPCDHDQIRSALLPPRHATTSTLGRLDILPTELVHGICLRLDIRSLFRFRQVNRRGQQIVRATRLYQAVIDHALEALCVILRTNTASWFTLSDLFEVLCTKECQFCGAFGGFLFLPSFARCCFTCIREDNLPGVLPLSILKHRIKPRSGRRPGSIPTVRTLPGIYAMDETPRKRRIAVVLRDAVNPLGLSDHCDNPRVQRSTSTTLLPYMVTTALPYFDRGSGAVQRGVSCSGCQIALEKALDASRVGSAACAWRDKVYSHDGFRDHFRDCQEARRLWELSGQGLSIVNVSEFVRRGGYFKKRDVVMSFNGR</sequence>
<gene>
    <name evidence="2" type="ORF">BP00DRAFT_388968</name>
</gene>
<dbReference type="EMBL" id="KZ825471">
    <property type="protein sequence ID" value="PYI35199.1"/>
    <property type="molecule type" value="Genomic_DNA"/>
</dbReference>
<protein>
    <recommendedName>
        <fullName evidence="1">F-box domain-containing protein</fullName>
    </recommendedName>
</protein>
<dbReference type="PROSITE" id="PS50181">
    <property type="entry name" value="FBOX"/>
    <property type="match status" value="1"/>
</dbReference>
<dbReference type="SUPFAM" id="SSF81383">
    <property type="entry name" value="F-box domain"/>
    <property type="match status" value="1"/>
</dbReference>
<accession>A0A2V5IEU4</accession>
<dbReference type="AlphaFoldDB" id="A0A2V5IEU4"/>
<proteinExistence type="predicted"/>
<feature type="domain" description="F-box" evidence="1">
    <location>
        <begin position="62"/>
        <end position="108"/>
    </location>
</feature>
<dbReference type="SMART" id="SM00256">
    <property type="entry name" value="FBOX"/>
    <property type="match status" value="1"/>
</dbReference>
<evidence type="ECO:0000313" key="2">
    <source>
        <dbReference type="EMBL" id="PYI35199.1"/>
    </source>
</evidence>
<dbReference type="InterPro" id="IPR036047">
    <property type="entry name" value="F-box-like_dom_sf"/>
</dbReference>
<reference evidence="2 3" key="1">
    <citation type="submission" date="2018-02" db="EMBL/GenBank/DDBJ databases">
        <title>The genomes of Aspergillus section Nigri reveals drivers in fungal speciation.</title>
        <authorList>
            <consortium name="DOE Joint Genome Institute"/>
            <person name="Vesth T.C."/>
            <person name="Nybo J."/>
            <person name="Theobald S."/>
            <person name="Brandl J."/>
            <person name="Frisvad J.C."/>
            <person name="Nielsen K.F."/>
            <person name="Lyhne E.K."/>
            <person name="Kogle M.E."/>
            <person name="Kuo A."/>
            <person name="Riley R."/>
            <person name="Clum A."/>
            <person name="Nolan M."/>
            <person name="Lipzen A."/>
            <person name="Salamov A."/>
            <person name="Henrissat B."/>
            <person name="Wiebenga A."/>
            <person name="De vries R.P."/>
            <person name="Grigoriev I.V."/>
            <person name="Mortensen U.H."/>
            <person name="Andersen M.R."/>
            <person name="Baker S.E."/>
        </authorList>
    </citation>
    <scope>NUCLEOTIDE SEQUENCE [LARGE SCALE GENOMIC DNA]</scope>
    <source>
        <strain evidence="2 3">CBS 114.80</strain>
    </source>
</reference>
<keyword evidence="3" id="KW-1185">Reference proteome</keyword>
<evidence type="ECO:0000259" key="1">
    <source>
        <dbReference type="PROSITE" id="PS50181"/>
    </source>
</evidence>
<organism evidence="2 3">
    <name type="scientific">Aspergillus indologenus CBS 114.80</name>
    <dbReference type="NCBI Taxonomy" id="1450541"/>
    <lineage>
        <taxon>Eukaryota</taxon>
        <taxon>Fungi</taxon>
        <taxon>Dikarya</taxon>
        <taxon>Ascomycota</taxon>
        <taxon>Pezizomycotina</taxon>
        <taxon>Eurotiomycetes</taxon>
        <taxon>Eurotiomycetidae</taxon>
        <taxon>Eurotiales</taxon>
        <taxon>Aspergillaceae</taxon>
        <taxon>Aspergillus</taxon>
        <taxon>Aspergillus subgen. Circumdati</taxon>
    </lineage>
</organism>
<evidence type="ECO:0000313" key="3">
    <source>
        <dbReference type="Proteomes" id="UP000248817"/>
    </source>
</evidence>
<name>A0A2V5IEU4_9EURO</name>
<dbReference type="InterPro" id="IPR001810">
    <property type="entry name" value="F-box_dom"/>
</dbReference>
<dbReference type="Proteomes" id="UP000248817">
    <property type="component" value="Unassembled WGS sequence"/>
</dbReference>